<dbReference type="RefSeq" id="WP_053409262.1">
    <property type="nucleotide sequence ID" value="NZ_DAIPHI010000003.1"/>
</dbReference>
<proteinExistence type="inferred from homology"/>
<comment type="similarity">
    <text evidence="1 3">Belongs to the UPF0319 family.</text>
</comment>
<dbReference type="PATRIC" id="fig|171383.3.peg.2367"/>
<evidence type="ECO:0000313" key="5">
    <source>
        <dbReference type="Proteomes" id="UP000037530"/>
    </source>
</evidence>
<keyword evidence="5" id="KW-1185">Reference proteome</keyword>
<dbReference type="Proteomes" id="UP000037530">
    <property type="component" value="Unassembled WGS sequence"/>
</dbReference>
<feature type="signal peptide" evidence="3">
    <location>
        <begin position="1"/>
        <end position="21"/>
    </location>
</feature>
<organism evidence="4 5">
    <name type="scientific">Vibrio hepatarius</name>
    <dbReference type="NCBI Taxonomy" id="171383"/>
    <lineage>
        <taxon>Bacteria</taxon>
        <taxon>Pseudomonadati</taxon>
        <taxon>Pseudomonadota</taxon>
        <taxon>Gammaproteobacteria</taxon>
        <taxon>Vibrionales</taxon>
        <taxon>Vibrionaceae</taxon>
        <taxon>Vibrio</taxon>
        <taxon>Vibrio oreintalis group</taxon>
    </lineage>
</organism>
<evidence type="ECO:0000256" key="1">
    <source>
        <dbReference type="ARBA" id="ARBA00008490"/>
    </source>
</evidence>
<reference evidence="5" key="1">
    <citation type="submission" date="2015-08" db="EMBL/GenBank/DDBJ databases">
        <title>Vibrio galatheae sp. nov., a novel member of the Vibrionaceae family isolated from the Solomon Islands.</title>
        <authorList>
            <person name="Giubergia S."/>
            <person name="Machado H."/>
            <person name="Mateiu R.V."/>
            <person name="Gram L."/>
        </authorList>
    </citation>
    <scope>NUCLEOTIDE SEQUENCE [LARGE SCALE GENOMIC DNA]</scope>
    <source>
        <strain evidence="5">DSM 19134</strain>
    </source>
</reference>
<gene>
    <name evidence="4" type="ORF">AKJ31_11590</name>
</gene>
<protein>
    <recommendedName>
        <fullName evidence="3">UPF0319 protein AKJ31_11590</fullName>
    </recommendedName>
</protein>
<dbReference type="OrthoDB" id="7058190at2"/>
<accession>A0A0M0HZM2</accession>
<name>A0A0M0HZM2_9VIBR</name>
<feature type="chain" id="PRO_5008991293" description="UPF0319 protein AKJ31_11590" evidence="3">
    <location>
        <begin position="22"/>
        <end position="209"/>
    </location>
</feature>
<evidence type="ECO:0000256" key="3">
    <source>
        <dbReference type="HAMAP-Rule" id="MF_00789"/>
    </source>
</evidence>
<dbReference type="AlphaFoldDB" id="A0A0M0HZM2"/>
<dbReference type="PANTHER" id="PTHR38108:SF1">
    <property type="entry name" value="UPF0319 PROTEIN YCCT"/>
    <property type="match status" value="1"/>
</dbReference>
<dbReference type="PANTHER" id="PTHR38108">
    <property type="entry name" value="UPF0319 PROTEIN YCCT"/>
    <property type="match status" value="1"/>
</dbReference>
<evidence type="ECO:0000313" key="4">
    <source>
        <dbReference type="EMBL" id="KOO07524.1"/>
    </source>
</evidence>
<keyword evidence="2 3" id="KW-0732">Signal</keyword>
<dbReference type="InterPro" id="IPR018635">
    <property type="entry name" value="UPF0319"/>
</dbReference>
<comment type="caution">
    <text evidence="4">The sequence shown here is derived from an EMBL/GenBank/DDBJ whole genome shotgun (WGS) entry which is preliminary data.</text>
</comment>
<evidence type="ECO:0000256" key="2">
    <source>
        <dbReference type="ARBA" id="ARBA00022729"/>
    </source>
</evidence>
<dbReference type="Pfam" id="PF09829">
    <property type="entry name" value="DUF2057"/>
    <property type="match status" value="1"/>
</dbReference>
<dbReference type="EMBL" id="LHPI01000009">
    <property type="protein sequence ID" value="KOO07524.1"/>
    <property type="molecule type" value="Genomic_DNA"/>
</dbReference>
<sequence length="209" mass="23664" precursor="true">MNMKISSLALATLCLSGNALAQVTVAVPDTIEVLVANGETPKLEGSLFDAHKSLVLPDGENQILFRYKPYFSQGNDRIIVESQAVLAKFDASETKLEFQLPEYRNEKQARQKLDKEQWRLLDDKGATVKLKQDLLLKDGMQVGRNYKQEVLEYNRRGGVASVYEPTSQAMRNAAATQGDTTPEEMLHFWYEKADKATKERFKQFVLESK</sequence>
<dbReference type="HAMAP" id="MF_00789">
    <property type="entry name" value="UPF0319"/>
    <property type="match status" value="1"/>
</dbReference>
<dbReference type="STRING" id="171383.AKJ31_11590"/>